<organism evidence="2 3">
    <name type="scientific">Intestinicryptomonas porci</name>
    <dbReference type="NCBI Taxonomy" id="2926320"/>
    <lineage>
        <taxon>Bacteria</taxon>
        <taxon>Pseudomonadati</taxon>
        <taxon>Verrucomicrobiota</taxon>
        <taxon>Opitutia</taxon>
        <taxon>Opitutales</taxon>
        <taxon>Intestinicryptomonaceae</taxon>
        <taxon>Intestinicryptomonas</taxon>
    </lineage>
</organism>
<protein>
    <submittedName>
        <fullName evidence="2">Uncharacterized protein</fullName>
    </submittedName>
</protein>
<sequence>MELSSEQKEAVKQWINDGAKLVDVQKLLSEKFNVKMTYMDVRFLVDDLDLTMRDPKTEAKEEAKPEPAETETPKQGGVTVEVNPVQRPGVLTGGNVTFSDGVQATWELDAEGRLHLGGAAEDYRPSQEDIIDFQEKLRAILSGNM</sequence>
<evidence type="ECO:0000313" key="2">
    <source>
        <dbReference type="EMBL" id="MDX8415085.1"/>
    </source>
</evidence>
<gene>
    <name evidence="2" type="ORF">MOX91_02675</name>
</gene>
<reference evidence="2 3" key="1">
    <citation type="submission" date="2022-03" db="EMBL/GenBank/DDBJ databases">
        <title>Novel taxa within the pig intestine.</title>
        <authorList>
            <person name="Wylensek D."/>
            <person name="Bishof K."/>
            <person name="Afrizal A."/>
            <person name="Clavel T."/>
        </authorList>
    </citation>
    <scope>NUCLEOTIDE SEQUENCE [LARGE SCALE GENOMIC DNA]</scope>
    <source>
        <strain evidence="2 3">CLA-KB-P66</strain>
    </source>
</reference>
<name>A0ABU4WEU4_9BACT</name>
<dbReference type="Proteomes" id="UP001275932">
    <property type="component" value="Unassembled WGS sequence"/>
</dbReference>
<accession>A0ABU4WEU4</accession>
<dbReference type="RefSeq" id="WP_370396530.1">
    <property type="nucleotide sequence ID" value="NZ_JALBUT010000002.1"/>
</dbReference>
<evidence type="ECO:0000256" key="1">
    <source>
        <dbReference type="SAM" id="MobiDB-lite"/>
    </source>
</evidence>
<comment type="caution">
    <text evidence="2">The sequence shown here is derived from an EMBL/GenBank/DDBJ whole genome shotgun (WGS) entry which is preliminary data.</text>
</comment>
<proteinExistence type="predicted"/>
<feature type="compositionally biased region" description="Basic and acidic residues" evidence="1">
    <location>
        <begin position="55"/>
        <end position="67"/>
    </location>
</feature>
<feature type="region of interest" description="Disordered" evidence="1">
    <location>
        <begin position="55"/>
        <end position="94"/>
    </location>
</feature>
<dbReference type="EMBL" id="JALBUT010000002">
    <property type="protein sequence ID" value="MDX8415085.1"/>
    <property type="molecule type" value="Genomic_DNA"/>
</dbReference>
<keyword evidence="3" id="KW-1185">Reference proteome</keyword>
<evidence type="ECO:0000313" key="3">
    <source>
        <dbReference type="Proteomes" id="UP001275932"/>
    </source>
</evidence>